<evidence type="ECO:0000256" key="1">
    <source>
        <dbReference type="SAM" id="MobiDB-lite"/>
    </source>
</evidence>
<evidence type="ECO:0000313" key="3">
    <source>
        <dbReference type="Proteomes" id="UP001476247"/>
    </source>
</evidence>
<sequence>MRLKQLLTKQVLVAEASSSVVGSATVNEVSGDDGASSSSTDHVSRDTNEKVIEDLKDHTFHKYAY</sequence>
<name>A0ABP9XN40_9FUNG</name>
<organism evidence="2 3">
    <name type="scientific">Helicostylum pulchrum</name>
    <dbReference type="NCBI Taxonomy" id="562976"/>
    <lineage>
        <taxon>Eukaryota</taxon>
        <taxon>Fungi</taxon>
        <taxon>Fungi incertae sedis</taxon>
        <taxon>Mucoromycota</taxon>
        <taxon>Mucoromycotina</taxon>
        <taxon>Mucoromycetes</taxon>
        <taxon>Mucorales</taxon>
        <taxon>Mucorineae</taxon>
        <taxon>Mucoraceae</taxon>
        <taxon>Helicostylum</taxon>
    </lineage>
</organism>
<gene>
    <name evidence="2" type="ORF">HPULCUR_001583</name>
</gene>
<protein>
    <submittedName>
        <fullName evidence="2">Uncharacterized protein</fullName>
    </submittedName>
</protein>
<accession>A0ABP9XN40</accession>
<evidence type="ECO:0000313" key="2">
    <source>
        <dbReference type="EMBL" id="GAA5796213.1"/>
    </source>
</evidence>
<reference evidence="2 3" key="1">
    <citation type="submission" date="2024-04" db="EMBL/GenBank/DDBJ databases">
        <title>genome sequences of Mucor flavus KT1a and Helicostylum pulchrum KT1b strains isolation_sourced from the surface of a dry-aged beef.</title>
        <authorList>
            <person name="Toyotome T."/>
            <person name="Hosono M."/>
            <person name="Torimaru M."/>
            <person name="Fukuda K."/>
            <person name="Mikami N."/>
        </authorList>
    </citation>
    <scope>NUCLEOTIDE SEQUENCE [LARGE SCALE GENOMIC DNA]</scope>
    <source>
        <strain evidence="2 3">KT1b</strain>
    </source>
</reference>
<dbReference type="EMBL" id="BAABUJ010000005">
    <property type="protein sequence ID" value="GAA5796213.1"/>
    <property type="molecule type" value="Genomic_DNA"/>
</dbReference>
<keyword evidence="3" id="KW-1185">Reference proteome</keyword>
<dbReference type="Proteomes" id="UP001476247">
    <property type="component" value="Unassembled WGS sequence"/>
</dbReference>
<proteinExistence type="predicted"/>
<comment type="caution">
    <text evidence="2">The sequence shown here is derived from an EMBL/GenBank/DDBJ whole genome shotgun (WGS) entry which is preliminary data.</text>
</comment>
<feature type="compositionally biased region" description="Low complexity" evidence="1">
    <location>
        <begin position="25"/>
        <end position="39"/>
    </location>
</feature>
<feature type="region of interest" description="Disordered" evidence="1">
    <location>
        <begin position="25"/>
        <end position="49"/>
    </location>
</feature>